<evidence type="ECO:0000259" key="1">
    <source>
        <dbReference type="Pfam" id="PF03819"/>
    </source>
</evidence>
<evidence type="ECO:0000313" key="2">
    <source>
        <dbReference type="EMBL" id="MCD1655462.1"/>
    </source>
</evidence>
<keyword evidence="2" id="KW-0378">Hydrolase</keyword>
<dbReference type="InterPro" id="IPR004518">
    <property type="entry name" value="MazG-like_dom"/>
</dbReference>
<reference evidence="2" key="1">
    <citation type="submission" date="2021-08" db="EMBL/GenBank/DDBJ databases">
        <title>Comparative analyses of Brucepasteria parasyntrophica and Teretinema zuelzerae.</title>
        <authorList>
            <person name="Song Y."/>
            <person name="Brune A."/>
        </authorList>
    </citation>
    <scope>NUCLEOTIDE SEQUENCE</scope>
    <source>
        <strain evidence="2">DSM 1903</strain>
    </source>
</reference>
<accession>A0AAE3EJ59</accession>
<dbReference type="EMBL" id="JAINWA010000003">
    <property type="protein sequence ID" value="MCD1655462.1"/>
    <property type="molecule type" value="Genomic_DNA"/>
</dbReference>
<dbReference type="Gene3D" id="1.10.287.1080">
    <property type="entry name" value="MazG-like"/>
    <property type="match status" value="2"/>
</dbReference>
<dbReference type="InterPro" id="IPR011551">
    <property type="entry name" value="NTP_PyrPHydrolase_MazG"/>
</dbReference>
<dbReference type="RefSeq" id="WP_230756667.1">
    <property type="nucleotide sequence ID" value="NZ_JAINWA010000003.1"/>
</dbReference>
<dbReference type="GO" id="GO:0046047">
    <property type="term" value="P:TTP catabolic process"/>
    <property type="evidence" value="ECO:0007669"/>
    <property type="project" value="TreeGrafter"/>
</dbReference>
<dbReference type="PANTHER" id="PTHR30522:SF0">
    <property type="entry name" value="NUCLEOSIDE TRIPHOSPHATE PYROPHOSPHOHYDROLASE"/>
    <property type="match status" value="1"/>
</dbReference>
<dbReference type="NCBIfam" id="TIGR00444">
    <property type="entry name" value="mazG"/>
    <property type="match status" value="1"/>
</dbReference>
<dbReference type="CDD" id="cd11529">
    <property type="entry name" value="NTP-PPase_MazG_Cterm"/>
    <property type="match status" value="1"/>
</dbReference>
<dbReference type="InterPro" id="IPR048015">
    <property type="entry name" value="NTP-PPase_MazG-like_N"/>
</dbReference>
<dbReference type="GO" id="GO:0047429">
    <property type="term" value="F:nucleoside triphosphate diphosphatase activity"/>
    <property type="evidence" value="ECO:0007669"/>
    <property type="project" value="UniProtKB-EC"/>
</dbReference>
<feature type="domain" description="NTP pyrophosphohydrolase MazG-like" evidence="1">
    <location>
        <begin position="180"/>
        <end position="241"/>
    </location>
</feature>
<dbReference type="AlphaFoldDB" id="A0AAE3EJ59"/>
<dbReference type="GO" id="GO:0046061">
    <property type="term" value="P:dATP catabolic process"/>
    <property type="evidence" value="ECO:0007669"/>
    <property type="project" value="TreeGrafter"/>
</dbReference>
<keyword evidence="3" id="KW-1185">Reference proteome</keyword>
<evidence type="ECO:0000313" key="3">
    <source>
        <dbReference type="Proteomes" id="UP001198163"/>
    </source>
</evidence>
<dbReference type="EC" id="3.6.1.9" evidence="2"/>
<dbReference type="GO" id="GO:0006203">
    <property type="term" value="P:dGTP catabolic process"/>
    <property type="evidence" value="ECO:0007669"/>
    <property type="project" value="TreeGrafter"/>
</dbReference>
<dbReference type="SUPFAM" id="SSF101386">
    <property type="entry name" value="all-alpha NTP pyrophosphatases"/>
    <property type="match status" value="2"/>
</dbReference>
<comment type="caution">
    <text evidence="2">The sequence shown here is derived from an EMBL/GenBank/DDBJ whole genome shotgun (WGS) entry which is preliminary data.</text>
</comment>
<feature type="domain" description="NTP pyrophosphohydrolase MazG-like" evidence="1">
    <location>
        <begin position="31"/>
        <end position="104"/>
    </location>
</feature>
<dbReference type="FunFam" id="1.10.287.1080:FF:000003">
    <property type="entry name" value="Nucleoside triphosphate pyrophosphohydrolase"/>
    <property type="match status" value="1"/>
</dbReference>
<dbReference type="Pfam" id="PF03819">
    <property type="entry name" value="MazG"/>
    <property type="match status" value="2"/>
</dbReference>
<dbReference type="GO" id="GO:0046076">
    <property type="term" value="P:dTTP catabolic process"/>
    <property type="evidence" value="ECO:0007669"/>
    <property type="project" value="TreeGrafter"/>
</dbReference>
<gene>
    <name evidence="2" type="primary">mazG</name>
    <name evidence="2" type="ORF">K7J14_12230</name>
</gene>
<dbReference type="InterPro" id="IPR048011">
    <property type="entry name" value="NTP-PPase_MazG-like_C"/>
</dbReference>
<sequence>MNAELCGSFERLYETIKRLRGPGGCPWDIEQTPLSLRETLIEEAYETVEAITDGESGHVCEELGDVFLNAVMLGYMYEQEGSFTVAEALDGVSDKLIRRHPHVFGATEGFAGPDSAGRTDTAEKVLAQWDQIKRGIEGRTADSVLDEVSRGMPALERSHKLQKKAAKSGFDWASLDDIWPKVDEELAELRHAVSSGQAEAIEDELGDVLFAVVNLARRLKVDPGVALTRTNAKFTRRFKHVEKSMKAAGIPMTQDNLATMDRYWDEAKKMEKNKS</sequence>
<dbReference type="NCBIfam" id="NF007113">
    <property type="entry name" value="PRK09562.1"/>
    <property type="match status" value="1"/>
</dbReference>
<proteinExistence type="predicted"/>
<name>A0AAE3EJ59_9SPIR</name>
<dbReference type="GO" id="GO:0046052">
    <property type="term" value="P:UTP catabolic process"/>
    <property type="evidence" value="ECO:0007669"/>
    <property type="project" value="TreeGrafter"/>
</dbReference>
<dbReference type="Proteomes" id="UP001198163">
    <property type="component" value="Unassembled WGS sequence"/>
</dbReference>
<dbReference type="CDD" id="cd11528">
    <property type="entry name" value="NTP-PPase_MazG_Nterm"/>
    <property type="match status" value="1"/>
</dbReference>
<dbReference type="PANTHER" id="PTHR30522">
    <property type="entry name" value="NUCLEOSIDE TRIPHOSPHATE PYROPHOSPHOHYDROLASE"/>
    <property type="match status" value="1"/>
</dbReference>
<protein>
    <submittedName>
        <fullName evidence="2">Nucleoside triphosphate pyrophosphohydrolase</fullName>
        <ecNumber evidence="2">3.6.1.9</ecNumber>
    </submittedName>
</protein>
<dbReference type="GO" id="GO:0046081">
    <property type="term" value="P:dUTP catabolic process"/>
    <property type="evidence" value="ECO:0007669"/>
    <property type="project" value="TreeGrafter"/>
</dbReference>
<organism evidence="2 3">
    <name type="scientific">Teretinema zuelzerae</name>
    <dbReference type="NCBI Taxonomy" id="156"/>
    <lineage>
        <taxon>Bacteria</taxon>
        <taxon>Pseudomonadati</taxon>
        <taxon>Spirochaetota</taxon>
        <taxon>Spirochaetia</taxon>
        <taxon>Spirochaetales</taxon>
        <taxon>Treponemataceae</taxon>
        <taxon>Teretinema</taxon>
    </lineage>
</organism>